<feature type="compositionally biased region" description="Basic and acidic residues" evidence="1">
    <location>
        <begin position="516"/>
        <end position="546"/>
    </location>
</feature>
<feature type="compositionally biased region" description="Polar residues" evidence="1">
    <location>
        <begin position="1391"/>
        <end position="1400"/>
    </location>
</feature>
<feature type="compositionally biased region" description="Basic and acidic residues" evidence="1">
    <location>
        <begin position="1108"/>
        <end position="1127"/>
    </location>
</feature>
<reference evidence="2" key="1">
    <citation type="submission" date="2023-03" db="EMBL/GenBank/DDBJ databases">
        <title>Chromosome-level genomes of two armyworms, Mythimna separata and Mythimna loreyi, provide insights into the biosynthesis and reception of sex pheromones.</title>
        <authorList>
            <person name="Zhao H."/>
        </authorList>
    </citation>
    <scope>NUCLEOTIDE SEQUENCE</scope>
    <source>
        <strain evidence="2">BeijingLab</strain>
        <tissue evidence="2">Pupa</tissue>
    </source>
</reference>
<feature type="compositionally biased region" description="Gly residues" evidence="1">
    <location>
        <begin position="312"/>
        <end position="322"/>
    </location>
</feature>
<protein>
    <submittedName>
        <fullName evidence="2">Uncharacterized protein</fullName>
    </submittedName>
</protein>
<organism evidence="2 3">
    <name type="scientific">Mythimna separata</name>
    <name type="common">Oriental armyworm</name>
    <name type="synonym">Pseudaletia separata</name>
    <dbReference type="NCBI Taxonomy" id="271217"/>
    <lineage>
        <taxon>Eukaryota</taxon>
        <taxon>Metazoa</taxon>
        <taxon>Ecdysozoa</taxon>
        <taxon>Arthropoda</taxon>
        <taxon>Hexapoda</taxon>
        <taxon>Insecta</taxon>
        <taxon>Pterygota</taxon>
        <taxon>Neoptera</taxon>
        <taxon>Endopterygota</taxon>
        <taxon>Lepidoptera</taxon>
        <taxon>Glossata</taxon>
        <taxon>Ditrysia</taxon>
        <taxon>Noctuoidea</taxon>
        <taxon>Noctuidae</taxon>
        <taxon>Noctuinae</taxon>
        <taxon>Hadenini</taxon>
        <taxon>Mythimna</taxon>
    </lineage>
</organism>
<name>A0AAD7Y8H3_MYTSE</name>
<dbReference type="EMBL" id="JARGEI010000029">
    <property type="protein sequence ID" value="KAJ8706093.1"/>
    <property type="molecule type" value="Genomic_DNA"/>
</dbReference>
<evidence type="ECO:0000313" key="2">
    <source>
        <dbReference type="EMBL" id="KAJ8706093.1"/>
    </source>
</evidence>
<feature type="compositionally biased region" description="Polar residues" evidence="1">
    <location>
        <begin position="1416"/>
        <end position="1442"/>
    </location>
</feature>
<feature type="region of interest" description="Disordered" evidence="1">
    <location>
        <begin position="1327"/>
        <end position="1483"/>
    </location>
</feature>
<feature type="compositionally biased region" description="Polar residues" evidence="1">
    <location>
        <begin position="197"/>
        <end position="221"/>
    </location>
</feature>
<feature type="compositionally biased region" description="Basic and acidic residues" evidence="1">
    <location>
        <begin position="725"/>
        <end position="864"/>
    </location>
</feature>
<feature type="compositionally biased region" description="Basic and acidic residues" evidence="1">
    <location>
        <begin position="1367"/>
        <end position="1383"/>
    </location>
</feature>
<feature type="region of interest" description="Disordered" evidence="1">
    <location>
        <begin position="265"/>
        <end position="864"/>
    </location>
</feature>
<feature type="compositionally biased region" description="Low complexity" evidence="1">
    <location>
        <begin position="1511"/>
        <end position="1533"/>
    </location>
</feature>
<feature type="compositionally biased region" description="Basic and acidic residues" evidence="1">
    <location>
        <begin position="1148"/>
        <end position="1160"/>
    </location>
</feature>
<feature type="compositionally biased region" description="Basic and acidic residues" evidence="1">
    <location>
        <begin position="644"/>
        <end position="653"/>
    </location>
</feature>
<feature type="compositionally biased region" description="Polar residues" evidence="1">
    <location>
        <begin position="82"/>
        <end position="127"/>
    </location>
</feature>
<feature type="compositionally biased region" description="Basic and acidic residues" evidence="1">
    <location>
        <begin position="1549"/>
        <end position="1562"/>
    </location>
</feature>
<feature type="compositionally biased region" description="Low complexity" evidence="1">
    <location>
        <begin position="407"/>
        <end position="438"/>
    </location>
</feature>
<feature type="compositionally biased region" description="Polar residues" evidence="1">
    <location>
        <begin position="1466"/>
        <end position="1475"/>
    </location>
</feature>
<feature type="region of interest" description="Disordered" evidence="1">
    <location>
        <begin position="878"/>
        <end position="913"/>
    </location>
</feature>
<dbReference type="Proteomes" id="UP001231518">
    <property type="component" value="Chromosome 26"/>
</dbReference>
<feature type="compositionally biased region" description="Basic and acidic residues" evidence="1">
    <location>
        <begin position="697"/>
        <end position="717"/>
    </location>
</feature>
<keyword evidence="3" id="KW-1185">Reference proteome</keyword>
<feature type="compositionally biased region" description="Polar residues" evidence="1">
    <location>
        <begin position="1135"/>
        <end position="1144"/>
    </location>
</feature>
<feature type="compositionally biased region" description="Basic and acidic residues" evidence="1">
    <location>
        <begin position="672"/>
        <end position="684"/>
    </location>
</feature>
<gene>
    <name evidence="2" type="ORF">PYW07_010870</name>
</gene>
<feature type="compositionally biased region" description="Basic and acidic residues" evidence="1">
    <location>
        <begin position="594"/>
        <end position="632"/>
    </location>
</feature>
<feature type="compositionally biased region" description="Basic residues" evidence="1">
    <location>
        <begin position="471"/>
        <end position="482"/>
    </location>
</feature>
<feature type="region of interest" description="Disordered" evidence="1">
    <location>
        <begin position="82"/>
        <end position="245"/>
    </location>
</feature>
<evidence type="ECO:0000313" key="3">
    <source>
        <dbReference type="Proteomes" id="UP001231518"/>
    </source>
</evidence>
<feature type="compositionally biased region" description="Polar residues" evidence="1">
    <location>
        <begin position="330"/>
        <end position="341"/>
    </location>
</feature>
<accession>A0AAD7Y8H3</accession>
<feature type="compositionally biased region" description="Polar residues" evidence="1">
    <location>
        <begin position="300"/>
        <end position="309"/>
    </location>
</feature>
<feature type="compositionally biased region" description="Low complexity" evidence="1">
    <location>
        <begin position="145"/>
        <end position="155"/>
    </location>
</feature>
<feature type="compositionally biased region" description="Acidic residues" evidence="1">
    <location>
        <begin position="1329"/>
        <end position="1340"/>
    </location>
</feature>
<feature type="region of interest" description="Disordered" evidence="1">
    <location>
        <begin position="1511"/>
        <end position="1567"/>
    </location>
</feature>
<feature type="region of interest" description="Disordered" evidence="1">
    <location>
        <begin position="1073"/>
        <end position="1174"/>
    </location>
</feature>
<comment type="caution">
    <text evidence="2">The sequence shown here is derived from an EMBL/GenBank/DDBJ whole genome shotgun (WGS) entry which is preliminary data.</text>
</comment>
<sequence>MMITIHGFPAKTKYQDVKILIKQECNISDFILDNLITDTDGTKKVRIGLADNTEGFKVMKCLDGYRMPGNFVLKAIPIGKAATNQPQQDNSFDSRPNYQNQPRNDYSNAPRNDYMNQGPNDYNNQGSHGPGAPLTHGGIHGSVGPHGPRPQQGGPHSHGEPHVSGGPQGPVDNRPSPWVSAGGNNSNQWSAPMAAQVPQNTFGFNSPQANVNPSYGQQPHQSHPRPGFNQGRAADQGYGYTPKNVPEVAPPVRVVETRHALRSIETVDTSVTHPPIHGRYPPSQSYQQDKPHTIMKDNFQGPTPYNITNPGGQSGSHSGPGGHQSQYSSTVPTPWQSQAQPSKAPLQSYDKQYDDRKYIQPDPRDPKTQPLRPEPQERTYKEYEKRRGFSPRRSPTGRRVSPEPGRRMSPSGRRVSPSGRRVSPPGRRVSPPGRRVSPTGRKFSPSERRISPHARKFSPPGKRISPDRRLPGHHPAAHHPGSHHPASLHPGRHDAPHKRPSPVRRLVSPTRRPSPGRRDEPQRMQRYSPDRHHPDKLDKYGQDKLKQVRPAYEPTAHASNQAMYSGGYRPNNRETVQYPMQGMRQPEPRISPWQRERDDPNVAMKKQEDDRRDMARMQIRDRIPDAAVDVKRAIPPQRKSRSPVRRDRSPLRDRYKRHSPSPRSSHSPRRSWALEKRRSPEIRDAPPPPSWPGQNVRDTDYPRNRPNFPEREVEKTKHVPVWEPRAIDDEPRGRRSDIPEGRRPDMSERRPFIEEKMRPVKEIPVREPVPHSIHNERFVQREPKFSPRDDYDAERRDNYRRREPSLERKPHPQHSQREEFDPARRPRDLEERAHPDDHHRRREPSPRHSSRKDEPIDPAIDKDFEDIYKRALQFKKKAEELRRLGSKRRDDFLEEEHSRSHHSERERDERPQRYEERHRFREEELRARERDERPREDRPRDDGPRRDYHREEYPKERDRIDDSRPGKRFTVSPFIRAKRDKAVEEISNKILDRHDNYRELQGEQRNRVLEELKLAVARIVFDMFGDGDVSFIEIIIKYQAKYNLKDEEKILQEVTASLPSQFRVIKRQGPDILEVPAKTRRSQSPHLKPDKKSVLPPKPQRPPQSLRRRAEPPRSESMRTSPKEAKVTKGPVKTSAVQDNSSAPSRKPATESKKAEEVKKAVAPPAPVESPLQGGHYELNARMTRIVEAELRDIMIKVWQELPDNPSDEAEALVVDKLRNQAGDYLRNVLGLNITKRLLNVHNPLYVKVQFSGKPEKVHLGEFLKKYNFTAFKRIEKTVNMFAAQVKTINDFDKICSETEVKCGDIKVTVTPIYKFTKCPPNLVTNFCDQDEDGSDETTETNEKEDKPDNTKTPENVTVKTENVPAKPKEETKTENSTKDKVVSKPVENKTVVNKPTTENKPVAANKAASKPVVENKTTPNKTAVENKTATNKPAVNNTASKTPVKPVTEKPVANKPTPEKAVTKPTVQNKTVTKPTADVKPAANTTVNKTAVANKPAVVNKTAVANKPVAATKPAATNKPTATNKTVAKPAVQNKEVKKPQATPKFNDSVKKTADKSSKLDDYDELDDRDILALMSEGIVLDECSGSDDE</sequence>
<feature type="compositionally biased region" description="Basic and acidic residues" evidence="1">
    <location>
        <begin position="1341"/>
        <end position="1352"/>
    </location>
</feature>
<evidence type="ECO:0000256" key="1">
    <source>
        <dbReference type="SAM" id="MobiDB-lite"/>
    </source>
</evidence>
<feature type="compositionally biased region" description="Basic and acidic residues" evidence="1">
    <location>
        <begin position="374"/>
        <end position="387"/>
    </location>
</feature>
<proteinExistence type="predicted"/>
<feature type="region of interest" description="Disordered" evidence="1">
    <location>
        <begin position="925"/>
        <end position="965"/>
    </location>
</feature>
<feature type="compositionally biased region" description="Basic and acidic residues" evidence="1">
    <location>
        <begin position="351"/>
        <end position="367"/>
    </location>
</feature>